<feature type="region of interest" description="Disordered" evidence="6">
    <location>
        <begin position="1"/>
        <end position="43"/>
    </location>
</feature>
<dbReference type="InterPro" id="IPR036388">
    <property type="entry name" value="WH-like_DNA-bd_sf"/>
</dbReference>
<evidence type="ECO:0000259" key="7">
    <source>
        <dbReference type="PROSITE" id="PS50039"/>
    </source>
</evidence>
<evidence type="ECO:0000256" key="6">
    <source>
        <dbReference type="SAM" id="MobiDB-lite"/>
    </source>
</evidence>
<dbReference type="SUPFAM" id="SSF46785">
    <property type="entry name" value="Winged helix' DNA-binding domain"/>
    <property type="match status" value="1"/>
</dbReference>
<dbReference type="PANTHER" id="PTHR46078:SF2">
    <property type="entry name" value="FORK-HEAD DOMAIN-CONTAINING PROTEIN"/>
    <property type="match status" value="1"/>
</dbReference>
<dbReference type="Proteomes" id="UP000254866">
    <property type="component" value="Unassembled WGS sequence"/>
</dbReference>
<feature type="region of interest" description="Disordered" evidence="6">
    <location>
        <begin position="330"/>
        <end position="387"/>
    </location>
</feature>
<dbReference type="RefSeq" id="XP_031866758.1">
    <property type="nucleotide sequence ID" value="XM_032017327.1"/>
</dbReference>
<evidence type="ECO:0000313" key="8">
    <source>
        <dbReference type="EMBL" id="RDL33265.1"/>
    </source>
</evidence>
<comment type="caution">
    <text evidence="8">The sequence shown here is derived from an EMBL/GenBank/DDBJ whole genome shotgun (WGS) entry which is preliminary data.</text>
</comment>
<evidence type="ECO:0000256" key="2">
    <source>
        <dbReference type="ARBA" id="ARBA00023125"/>
    </source>
</evidence>
<keyword evidence="1" id="KW-0805">Transcription regulation</keyword>
<dbReference type="FunFam" id="1.10.10.10:FF:000522">
    <property type="entry name" value="Forkhead domain protein"/>
    <property type="match status" value="1"/>
</dbReference>
<dbReference type="OrthoDB" id="5954824at2759"/>
<dbReference type="GO" id="GO:0005634">
    <property type="term" value="C:nucleus"/>
    <property type="evidence" value="ECO:0007669"/>
    <property type="project" value="UniProtKB-SubCell"/>
</dbReference>
<dbReference type="SMART" id="SM00339">
    <property type="entry name" value="FH"/>
    <property type="match status" value="1"/>
</dbReference>
<dbReference type="Pfam" id="PF00250">
    <property type="entry name" value="Forkhead"/>
    <property type="match status" value="1"/>
</dbReference>
<evidence type="ECO:0000256" key="5">
    <source>
        <dbReference type="PROSITE-ProRule" id="PRU00089"/>
    </source>
</evidence>
<feature type="DNA-binding region" description="Fork-head" evidence="5">
    <location>
        <begin position="235"/>
        <end position="332"/>
    </location>
</feature>
<sequence>MNSGQYHRRPQMESLHSGYQHSESPSPSTRSTRQMATFNGPSRMQSGQQYIVDLSTTPAMHPDDYSLAISTAMPQSSAIWSTPNQAPMNFDDQTVNDYYGYSSAVASNEPEGSFLRGIEFSEIPRSWTPYDPSILYESNLAVESLGPSVYMIHHDDDDMHRLSDRSTLGFDALENSQRFSRLSISRSPKLQNHSTITDHLAIPNASHFKPPPCEDSDGGGRSSREMTATDPDDHSAEEPYAKLIHRALMSVPSHSMVLQEIYQWFRDNTMKGNADNKGWMNSIRHNLSMNAAFKKTERKIAGDETKKSTEWVLEDFAIKDGVQSTTRYRKGTGAKKFVKSDNPTPSRQSSGRKGGISARQTKLQRQRIREERSDSRRGIQKHDTHQSQFLQHTLNQRMQRLSSPSTPPSHENMPSMNPYFLPKAEQLEVPYEDMCGLEVVQGVYLDDGPVFTSNHDGLPGY</sequence>
<dbReference type="Gene3D" id="1.10.10.10">
    <property type="entry name" value="Winged helix-like DNA-binding domain superfamily/Winged helix DNA-binding domain"/>
    <property type="match status" value="1"/>
</dbReference>
<dbReference type="GO" id="GO:0000981">
    <property type="term" value="F:DNA-binding transcription factor activity, RNA polymerase II-specific"/>
    <property type="evidence" value="ECO:0007669"/>
    <property type="project" value="TreeGrafter"/>
</dbReference>
<evidence type="ECO:0000313" key="9">
    <source>
        <dbReference type="Proteomes" id="UP000254866"/>
    </source>
</evidence>
<dbReference type="PROSITE" id="PS50039">
    <property type="entry name" value="FORK_HEAD_3"/>
    <property type="match status" value="1"/>
</dbReference>
<protein>
    <recommendedName>
        <fullName evidence="7">Fork-head domain-containing protein</fullName>
    </recommendedName>
</protein>
<dbReference type="InterPro" id="IPR036390">
    <property type="entry name" value="WH_DNA-bd_sf"/>
</dbReference>
<dbReference type="InterPro" id="IPR001766">
    <property type="entry name" value="Fork_head_dom"/>
</dbReference>
<keyword evidence="9" id="KW-1185">Reference proteome</keyword>
<gene>
    <name evidence="8" type="ORF">BP5553_08704</name>
</gene>
<dbReference type="InterPro" id="IPR045912">
    <property type="entry name" value="FOXJ2/3-like"/>
</dbReference>
<dbReference type="GeneID" id="43601553"/>
<reference evidence="8 9" key="1">
    <citation type="journal article" date="2018" name="IMA Fungus">
        <title>IMA Genome-F 9: Draft genome sequence of Annulohypoxylon stygium, Aspergillus mulundensis, Berkeleyomyces basicola (syn. Thielaviopsis basicola), Ceratocystis smalleyi, two Cercospora beticola strains, Coleophoma cylindrospora, Fusarium fracticaudum, Phialophora cf. hyalina, and Morchella septimelata.</title>
        <authorList>
            <person name="Wingfield B.D."/>
            <person name="Bills G.F."/>
            <person name="Dong Y."/>
            <person name="Huang W."/>
            <person name="Nel W.J."/>
            <person name="Swalarsk-Parry B.S."/>
            <person name="Vaghefi N."/>
            <person name="Wilken P.M."/>
            <person name="An Z."/>
            <person name="de Beer Z.W."/>
            <person name="De Vos L."/>
            <person name="Chen L."/>
            <person name="Duong T.A."/>
            <person name="Gao Y."/>
            <person name="Hammerbacher A."/>
            <person name="Kikkert J.R."/>
            <person name="Li Y."/>
            <person name="Li H."/>
            <person name="Li K."/>
            <person name="Li Q."/>
            <person name="Liu X."/>
            <person name="Ma X."/>
            <person name="Naidoo K."/>
            <person name="Pethybridge S.J."/>
            <person name="Sun J."/>
            <person name="Steenkamp E.T."/>
            <person name="van der Nest M.A."/>
            <person name="van Wyk S."/>
            <person name="Wingfield M.J."/>
            <person name="Xiong C."/>
            <person name="Yue Q."/>
            <person name="Zhang X."/>
        </authorList>
    </citation>
    <scope>NUCLEOTIDE SEQUENCE [LARGE SCALE GENOMIC DNA]</scope>
    <source>
        <strain evidence="8 9">BP 5553</strain>
    </source>
</reference>
<keyword evidence="2 5" id="KW-0238">DNA-binding</keyword>
<evidence type="ECO:0000256" key="3">
    <source>
        <dbReference type="ARBA" id="ARBA00023163"/>
    </source>
</evidence>
<feature type="domain" description="Fork-head" evidence="7">
    <location>
        <begin position="235"/>
        <end position="332"/>
    </location>
</feature>
<dbReference type="EMBL" id="NPIC01000009">
    <property type="protein sequence ID" value="RDL33265.1"/>
    <property type="molecule type" value="Genomic_DNA"/>
</dbReference>
<feature type="compositionally biased region" description="Low complexity" evidence="6">
    <location>
        <begin position="24"/>
        <end position="33"/>
    </location>
</feature>
<evidence type="ECO:0000256" key="1">
    <source>
        <dbReference type="ARBA" id="ARBA00023015"/>
    </source>
</evidence>
<dbReference type="GO" id="GO:0000978">
    <property type="term" value="F:RNA polymerase II cis-regulatory region sequence-specific DNA binding"/>
    <property type="evidence" value="ECO:0007669"/>
    <property type="project" value="TreeGrafter"/>
</dbReference>
<feature type="compositionally biased region" description="Polar residues" evidence="6">
    <location>
        <begin position="34"/>
        <end position="43"/>
    </location>
</feature>
<organism evidence="8 9">
    <name type="scientific">Venustampulla echinocandica</name>
    <dbReference type="NCBI Taxonomy" id="2656787"/>
    <lineage>
        <taxon>Eukaryota</taxon>
        <taxon>Fungi</taxon>
        <taxon>Dikarya</taxon>
        <taxon>Ascomycota</taxon>
        <taxon>Pezizomycotina</taxon>
        <taxon>Leotiomycetes</taxon>
        <taxon>Helotiales</taxon>
        <taxon>Pleuroascaceae</taxon>
        <taxon>Venustampulla</taxon>
    </lineage>
</organism>
<name>A0A370TEZ9_9HELO</name>
<proteinExistence type="predicted"/>
<keyword evidence="3" id="KW-0804">Transcription</keyword>
<feature type="compositionally biased region" description="Basic and acidic residues" evidence="6">
    <location>
        <begin position="367"/>
        <end position="385"/>
    </location>
</feature>
<feature type="compositionally biased region" description="Polar residues" evidence="6">
    <location>
        <begin position="341"/>
        <end position="351"/>
    </location>
</feature>
<dbReference type="AlphaFoldDB" id="A0A370TEZ9"/>
<keyword evidence="4 5" id="KW-0539">Nucleus</keyword>
<dbReference type="PANTHER" id="PTHR46078">
    <property type="entry name" value="FORKHEAD BOX PROTEIN J2 FAMILY MEMBER"/>
    <property type="match status" value="1"/>
</dbReference>
<evidence type="ECO:0000256" key="4">
    <source>
        <dbReference type="ARBA" id="ARBA00023242"/>
    </source>
</evidence>
<dbReference type="STRING" id="2656787.A0A370TEZ9"/>
<comment type="subcellular location">
    <subcellularLocation>
        <location evidence="5">Nucleus</location>
    </subcellularLocation>
</comment>
<accession>A0A370TEZ9</accession>
<feature type="region of interest" description="Disordered" evidence="6">
    <location>
        <begin position="201"/>
        <end position="235"/>
    </location>
</feature>